<evidence type="ECO:0000313" key="2">
    <source>
        <dbReference type="Proteomes" id="UP000075398"/>
    </source>
</evidence>
<dbReference type="Proteomes" id="UP000075398">
    <property type="component" value="Unassembled WGS sequence"/>
</dbReference>
<sequence>MENSNICHNTPSEVIITHSRVVTGATLYRCPICHQSYYGPPMNPLKAVTKANEAGMNEV</sequence>
<protein>
    <submittedName>
        <fullName evidence="1">Uncharacterized protein</fullName>
    </submittedName>
</protein>
<name>A0A150J9J5_9EURY</name>
<gene>
    <name evidence="1" type="ORF">AMQ22_00004</name>
</gene>
<organism evidence="1 2">
    <name type="scientific">Candidatus Methanofastidiosum methylothiophilum</name>
    <dbReference type="NCBI Taxonomy" id="1705564"/>
    <lineage>
        <taxon>Archaea</taxon>
        <taxon>Methanobacteriati</taxon>
        <taxon>Methanobacteriota</taxon>
        <taxon>Stenosarchaea group</taxon>
        <taxon>Candidatus Methanofastidiosia</taxon>
        <taxon>Candidatus Methanofastidiosales</taxon>
        <taxon>Candidatus Methanofastidiosaceae</taxon>
        <taxon>Candidatus Methanofastidiosum</taxon>
    </lineage>
</organism>
<evidence type="ECO:0000313" key="1">
    <source>
        <dbReference type="EMBL" id="KYC53805.1"/>
    </source>
</evidence>
<dbReference type="EMBL" id="LNGC01000001">
    <property type="protein sequence ID" value="KYC53805.1"/>
    <property type="molecule type" value="Genomic_DNA"/>
</dbReference>
<proteinExistence type="predicted"/>
<dbReference type="AlphaFoldDB" id="A0A150J9J5"/>
<reference evidence="1 2" key="1">
    <citation type="journal article" date="2016" name="ISME J.">
        <title>Chasing the elusive Euryarchaeota class WSA2: genomes reveal a uniquely fastidious methyl-reducing methanogen.</title>
        <authorList>
            <person name="Nobu M.K."/>
            <person name="Narihiro T."/>
            <person name="Kuroda K."/>
            <person name="Mei R."/>
            <person name="Liu W.T."/>
        </authorList>
    </citation>
    <scope>NUCLEOTIDE SEQUENCE [LARGE SCALE GENOMIC DNA]</scope>
    <source>
        <strain evidence="1">U1lsi0528_Bin055</strain>
    </source>
</reference>
<comment type="caution">
    <text evidence="1">The sequence shown here is derived from an EMBL/GenBank/DDBJ whole genome shotgun (WGS) entry which is preliminary data.</text>
</comment>
<accession>A0A150J9J5</accession>